<dbReference type="SMART" id="SM00257">
    <property type="entry name" value="LysM"/>
    <property type="match status" value="1"/>
</dbReference>
<dbReference type="Pfam" id="PF02449">
    <property type="entry name" value="Glyco_hydro_42"/>
    <property type="match status" value="1"/>
</dbReference>
<name>A0A8J8MIN1_9FIRM</name>
<keyword evidence="5" id="KW-1185">Reference proteome</keyword>
<dbReference type="InterPro" id="IPR013529">
    <property type="entry name" value="Glyco_hydro_42_N"/>
</dbReference>
<evidence type="ECO:0000259" key="3">
    <source>
        <dbReference type="PROSITE" id="PS51782"/>
    </source>
</evidence>
<evidence type="ECO:0000256" key="2">
    <source>
        <dbReference type="ARBA" id="ARBA00023295"/>
    </source>
</evidence>
<dbReference type="GO" id="GO:0005975">
    <property type="term" value="P:carbohydrate metabolic process"/>
    <property type="evidence" value="ECO:0007669"/>
    <property type="project" value="InterPro"/>
</dbReference>
<proteinExistence type="predicted"/>
<feature type="domain" description="LysM" evidence="3">
    <location>
        <begin position="889"/>
        <end position="933"/>
    </location>
</feature>
<dbReference type="GO" id="GO:0004565">
    <property type="term" value="F:beta-galactosidase activity"/>
    <property type="evidence" value="ECO:0007669"/>
    <property type="project" value="InterPro"/>
</dbReference>
<dbReference type="CDD" id="cd00118">
    <property type="entry name" value="LysM"/>
    <property type="match status" value="1"/>
</dbReference>
<dbReference type="EMBL" id="CP058649">
    <property type="protein sequence ID" value="QUI22221.1"/>
    <property type="molecule type" value="Genomic_DNA"/>
</dbReference>
<dbReference type="Gene3D" id="3.10.350.10">
    <property type="entry name" value="LysM domain"/>
    <property type="match status" value="1"/>
</dbReference>
<evidence type="ECO:0000256" key="1">
    <source>
        <dbReference type="ARBA" id="ARBA00022801"/>
    </source>
</evidence>
<dbReference type="Pfam" id="PF01476">
    <property type="entry name" value="LysM"/>
    <property type="match status" value="1"/>
</dbReference>
<keyword evidence="1" id="KW-0378">Hydrolase</keyword>
<protein>
    <submittedName>
        <fullName evidence="4">LysM peptidoglycan-binding domain-containing protein</fullName>
    </submittedName>
</protein>
<evidence type="ECO:0000313" key="4">
    <source>
        <dbReference type="EMBL" id="QUI22221.1"/>
    </source>
</evidence>
<gene>
    <name evidence="4" type="ORF">HZI73_07895</name>
</gene>
<accession>A0A8J8MIN1</accession>
<reference evidence="4" key="1">
    <citation type="submission" date="2020-07" db="EMBL/GenBank/DDBJ databases">
        <title>Vallitalea pronyensis genome.</title>
        <authorList>
            <person name="Postec A."/>
        </authorList>
    </citation>
    <scope>NUCLEOTIDE SEQUENCE</scope>
    <source>
        <strain evidence="4">FatNI3</strain>
    </source>
</reference>
<dbReference type="Gene3D" id="3.40.50.880">
    <property type="match status" value="1"/>
</dbReference>
<dbReference type="Proteomes" id="UP000683246">
    <property type="component" value="Chromosome"/>
</dbReference>
<organism evidence="4 5">
    <name type="scientific">Vallitalea pronyensis</name>
    <dbReference type="NCBI Taxonomy" id="1348613"/>
    <lineage>
        <taxon>Bacteria</taxon>
        <taxon>Bacillati</taxon>
        <taxon>Bacillota</taxon>
        <taxon>Clostridia</taxon>
        <taxon>Lachnospirales</taxon>
        <taxon>Vallitaleaceae</taxon>
        <taxon>Vallitalea</taxon>
    </lineage>
</organism>
<dbReference type="InterPro" id="IPR036779">
    <property type="entry name" value="LysM_dom_sf"/>
</dbReference>
<dbReference type="InterPro" id="IPR018392">
    <property type="entry name" value="LysM"/>
</dbReference>
<dbReference type="InterPro" id="IPR017853">
    <property type="entry name" value="GH"/>
</dbReference>
<dbReference type="GO" id="GO:0009341">
    <property type="term" value="C:beta-galactosidase complex"/>
    <property type="evidence" value="ECO:0007669"/>
    <property type="project" value="InterPro"/>
</dbReference>
<dbReference type="SUPFAM" id="SSF51445">
    <property type="entry name" value="(Trans)glycosidases"/>
    <property type="match status" value="1"/>
</dbReference>
<dbReference type="Gene3D" id="3.20.20.80">
    <property type="entry name" value="Glycosidases"/>
    <property type="match status" value="1"/>
</dbReference>
<evidence type="ECO:0000313" key="5">
    <source>
        <dbReference type="Proteomes" id="UP000683246"/>
    </source>
</evidence>
<dbReference type="AlphaFoldDB" id="A0A8J8MIN1"/>
<dbReference type="KEGG" id="vpy:HZI73_07895"/>
<sequence length="936" mass="106457">MRKPKGKIMTMICILLLLMNGFTLSAYGKERVRDCHVTKDVTLLEEVLVKLQLLRELKDVAEQEGYDVEREKAAIWMAEQFLKFADWDEAHIEENATAFGSAPMYKNSDTQKMAEELPDFERREVLKMVEKSLLDLQQVMAGTVSREPVRLVEWDKVTVQNGQYVNSDGKPVFLYDYFSKAHGAPQNDPELYNDYLGNIVHPLSLSTLMCATEEGDLNDRAINEVIHFDTYYPGAGDNIGYMFLWHKGNLIPKWAQEKYGVENLNQGISTYTSYDIDNPYIRDMWTKIFDKLIPQIAGRKQDTLGYVLTNEPHWVTDQNNKWFAVKNGISDHTLAYYRTWLQEKHGDIATLNQLWGTAYNAFDEITVEVPMDIPAIRGTPMGYDWQRFNMDRVMNWFTFLHDGILENDPTATTHFKIFPRFITGESGYRDHGIDVEAISMMTEMVGHDATIRKANNLAVEPEAWETNYVYYWREAAMMNDLLSSFGPDKININSESHFASTSNYRDLEMAPEYVRSAYWLSTITGTHANLTWWWPRYADGSIEPRHLNNLSKAKSYPGSVVQQPRVANEITQTFFDMNAHSETLVKFQQQEKPIRLFYSETANIQDKEQINKLFDAYESMYFEGMPMGFATQRILDEEVGAFDVVVIYDTPTVTDAEFEAVQNYLNAGGTVIMDEVSLVADEYKKERHELLMAGNGQLVVVEQNTLENMKAEAFKIVQHKMPTVIVKEDNGLAQKGCIWRVVDGDDEDNKVVTVINVGKNTAQLTIEGINRDNTKVIDLLTGQALPHKIQLPPEGVLFLNVGNKSAWAIHDPVKGLKEPITAVVTVGDSTIMSWMGGENEKYHVYANDQLVASNIHATTIKLSGMLPEEGVNFVVKLAKGKPVAATLTKPYKVVKGDTLAKIAKGYHTTLQVLQQINDIKNPHYIHVNQIILVPTQ</sequence>
<dbReference type="InterPro" id="IPR029062">
    <property type="entry name" value="Class_I_gatase-like"/>
</dbReference>
<dbReference type="PROSITE" id="PS51782">
    <property type="entry name" value="LYSM"/>
    <property type="match status" value="1"/>
</dbReference>
<dbReference type="SUPFAM" id="SSF54106">
    <property type="entry name" value="LysM domain"/>
    <property type="match status" value="1"/>
</dbReference>
<dbReference type="RefSeq" id="WP_212697704.1">
    <property type="nucleotide sequence ID" value="NZ_CP058649.1"/>
</dbReference>
<keyword evidence="2" id="KW-0326">Glycosidase</keyword>
<dbReference type="CDD" id="cd03143">
    <property type="entry name" value="A4_beta-galactosidase_middle_domain"/>
    <property type="match status" value="1"/>
</dbReference>